<keyword evidence="2" id="KW-0479">Metal-binding</keyword>
<feature type="binding site" evidence="2">
    <location>
        <position position="108"/>
    </location>
    <ligand>
        <name>Mn(2+)</name>
        <dbReference type="ChEBI" id="CHEBI:29035"/>
        <label>2</label>
    </ligand>
</feature>
<feature type="domain" description="Peptidase M20 dimerisation" evidence="3">
    <location>
        <begin position="190"/>
        <end position="283"/>
    </location>
</feature>
<keyword evidence="2" id="KW-0464">Manganese</keyword>
<dbReference type="Gene3D" id="3.30.70.360">
    <property type="match status" value="1"/>
</dbReference>
<feature type="binding site" evidence="2">
    <location>
        <position position="366"/>
    </location>
    <ligand>
        <name>Mn(2+)</name>
        <dbReference type="ChEBI" id="CHEBI:29035"/>
        <label>2</label>
    </ligand>
</feature>
<feature type="binding site" evidence="2">
    <location>
        <position position="142"/>
    </location>
    <ligand>
        <name>Mn(2+)</name>
        <dbReference type="ChEBI" id="CHEBI:29035"/>
        <label>2</label>
    </ligand>
</feature>
<evidence type="ECO:0000256" key="1">
    <source>
        <dbReference type="ARBA" id="ARBA00022801"/>
    </source>
</evidence>
<dbReference type="InterPro" id="IPR002933">
    <property type="entry name" value="Peptidase_M20"/>
</dbReference>
<dbReference type="PANTHER" id="PTHR11014:SF63">
    <property type="entry name" value="METALLOPEPTIDASE, PUTATIVE (AFU_ORTHOLOGUE AFUA_6G09600)-RELATED"/>
    <property type="match status" value="1"/>
</dbReference>
<accession>A0A1I6RNE2</accession>
<dbReference type="GO" id="GO:0050118">
    <property type="term" value="F:N-acetyldiaminopimelate deacetylase activity"/>
    <property type="evidence" value="ECO:0007669"/>
    <property type="project" value="UniProtKB-ARBA"/>
</dbReference>
<reference evidence="5" key="1">
    <citation type="submission" date="2016-10" db="EMBL/GenBank/DDBJ databases">
        <authorList>
            <person name="Varghese N."/>
            <person name="Submissions S."/>
        </authorList>
    </citation>
    <scope>NUCLEOTIDE SEQUENCE [LARGE SCALE GENOMIC DNA]</scope>
    <source>
        <strain evidence="5">DSM 45789</strain>
    </source>
</reference>
<keyword evidence="5" id="KW-1185">Reference proteome</keyword>
<dbReference type="InterPro" id="IPR036264">
    <property type="entry name" value="Bact_exopeptidase_dim_dom"/>
</dbReference>
<evidence type="ECO:0000313" key="4">
    <source>
        <dbReference type="EMBL" id="SFS66156.1"/>
    </source>
</evidence>
<feature type="binding site" evidence="2">
    <location>
        <position position="106"/>
    </location>
    <ligand>
        <name>Mn(2+)</name>
        <dbReference type="ChEBI" id="CHEBI:29035"/>
        <label>2</label>
    </ligand>
</feature>
<dbReference type="InterPro" id="IPR011650">
    <property type="entry name" value="Peptidase_M20_dimer"/>
</dbReference>
<dbReference type="PANTHER" id="PTHR11014">
    <property type="entry name" value="PEPTIDASE M20 FAMILY MEMBER"/>
    <property type="match status" value="1"/>
</dbReference>
<dbReference type="EMBL" id="FPAA01000005">
    <property type="protein sequence ID" value="SFS66156.1"/>
    <property type="molecule type" value="Genomic_DNA"/>
</dbReference>
<dbReference type="InterPro" id="IPR017439">
    <property type="entry name" value="Amidohydrolase"/>
</dbReference>
<dbReference type="Gene3D" id="3.40.630.10">
    <property type="entry name" value="Zn peptidases"/>
    <property type="match status" value="1"/>
</dbReference>
<dbReference type="AlphaFoldDB" id="A0A1I6RNE2"/>
<protein>
    <submittedName>
        <fullName evidence="4">Amidohydrolase</fullName>
    </submittedName>
</protein>
<dbReference type="Proteomes" id="UP000198660">
    <property type="component" value="Unassembled WGS sequence"/>
</dbReference>
<dbReference type="PIRSF" id="PIRSF005962">
    <property type="entry name" value="Pept_M20D_amidohydro"/>
    <property type="match status" value="1"/>
</dbReference>
<organism evidence="4 5">
    <name type="scientific">Marininema halotolerans</name>
    <dbReference type="NCBI Taxonomy" id="1155944"/>
    <lineage>
        <taxon>Bacteria</taxon>
        <taxon>Bacillati</taxon>
        <taxon>Bacillota</taxon>
        <taxon>Bacilli</taxon>
        <taxon>Bacillales</taxon>
        <taxon>Thermoactinomycetaceae</taxon>
        <taxon>Marininema</taxon>
    </lineage>
</organism>
<keyword evidence="1 4" id="KW-0378">Hydrolase</keyword>
<feature type="binding site" evidence="2">
    <location>
        <position position="167"/>
    </location>
    <ligand>
        <name>Mn(2+)</name>
        <dbReference type="ChEBI" id="CHEBI:29035"/>
        <label>2</label>
    </ligand>
</feature>
<evidence type="ECO:0000313" key="5">
    <source>
        <dbReference type="Proteomes" id="UP000198660"/>
    </source>
</evidence>
<dbReference type="Pfam" id="PF07687">
    <property type="entry name" value="M20_dimer"/>
    <property type="match status" value="1"/>
</dbReference>
<dbReference type="RefSeq" id="WP_245838707.1">
    <property type="nucleotide sequence ID" value="NZ_FPAA01000005.1"/>
</dbReference>
<comment type="cofactor">
    <cofactor evidence="2">
        <name>Mn(2+)</name>
        <dbReference type="ChEBI" id="CHEBI:29035"/>
    </cofactor>
    <text evidence="2">The Mn(2+) ion enhances activity.</text>
</comment>
<dbReference type="FunFam" id="3.30.70.360:FF:000001">
    <property type="entry name" value="N-acetyldiaminopimelate deacetylase"/>
    <property type="match status" value="1"/>
</dbReference>
<proteinExistence type="predicted"/>
<evidence type="ECO:0000259" key="3">
    <source>
        <dbReference type="Pfam" id="PF07687"/>
    </source>
</evidence>
<dbReference type="NCBIfam" id="TIGR01891">
    <property type="entry name" value="amidohydrolases"/>
    <property type="match status" value="1"/>
</dbReference>
<evidence type="ECO:0000256" key="2">
    <source>
        <dbReference type="PIRSR" id="PIRSR005962-1"/>
    </source>
</evidence>
<sequence>MHSMNDLRARIEAIFPKMVQLRREFHQAPELSFCEENTPRRVAEILQQLGFHVRTNVGGRGVVGILEGGKPGKTVALRADMDALPIQDEKEDCPYRSRVPGVMHACGHDGHTASLLGVAEILAEIREEIAGRFVLLFQHAEEVVPGGAQAMIADHALDGVDAIYGVHLWTPFPYGIIGLREGRLMAAADSFHIEVIGKGGHGGLPHTTTDAIVAASHLIVNLQSIISRRLNPLQSGVISVGHVHGGKAYNIIAERCVIDGTVRSFDPDIRQMLKEQIERTTKQTCEMVGAQCEIQYDWGYPPVVNDGTEAKRMIKVAQSMIGDKNTWEISPLMAGEDFSYYLHKIPGCFAMVGAGNEEKGYTYPHHHPRFNFDERVMKTSAELLIRSGIDYLTTHDQTIVQNLSRS</sequence>
<name>A0A1I6RNE2_9BACL</name>
<dbReference type="GO" id="GO:0046872">
    <property type="term" value="F:metal ion binding"/>
    <property type="evidence" value="ECO:0007669"/>
    <property type="project" value="UniProtKB-KW"/>
</dbReference>
<dbReference type="SUPFAM" id="SSF53187">
    <property type="entry name" value="Zn-dependent exopeptidases"/>
    <property type="match status" value="1"/>
</dbReference>
<dbReference type="SUPFAM" id="SSF55031">
    <property type="entry name" value="Bacterial exopeptidase dimerisation domain"/>
    <property type="match status" value="1"/>
</dbReference>
<dbReference type="GO" id="GO:0019877">
    <property type="term" value="P:diaminopimelate biosynthetic process"/>
    <property type="evidence" value="ECO:0007669"/>
    <property type="project" value="UniProtKB-ARBA"/>
</dbReference>
<gene>
    <name evidence="4" type="ORF">SAMN05444972_105229</name>
</gene>
<dbReference type="Pfam" id="PF01546">
    <property type="entry name" value="Peptidase_M20"/>
    <property type="match status" value="1"/>
</dbReference>